<accession>A0AAP0HT76</accession>
<dbReference type="CDD" id="cd02440">
    <property type="entry name" value="AdoMet_MTases"/>
    <property type="match status" value="1"/>
</dbReference>
<evidence type="ECO:0000256" key="4">
    <source>
        <dbReference type="PROSITE-ProRule" id="PRU00914"/>
    </source>
</evidence>
<dbReference type="AlphaFoldDB" id="A0AAP0HT76"/>
<evidence type="ECO:0000256" key="3">
    <source>
        <dbReference type="ARBA" id="ARBA00022691"/>
    </source>
</evidence>
<reference evidence="6 7" key="1">
    <citation type="submission" date="2024-01" db="EMBL/GenBank/DDBJ databases">
        <title>Genome assemblies of Stephania.</title>
        <authorList>
            <person name="Yang L."/>
        </authorList>
    </citation>
    <scope>NUCLEOTIDE SEQUENCE [LARGE SCALE GENOMIC DNA]</scope>
    <source>
        <strain evidence="6">JXDWG</strain>
        <tissue evidence="6">Leaf</tissue>
    </source>
</reference>
<feature type="domain" description="Methyltransferase type 11" evidence="5">
    <location>
        <begin position="120"/>
        <end position="208"/>
    </location>
</feature>
<keyword evidence="1 4" id="KW-0489">Methyltransferase</keyword>
<feature type="region of interest" description="SAM motif II" evidence="4">
    <location>
        <begin position="172"/>
        <end position="180"/>
    </location>
</feature>
<gene>
    <name evidence="6" type="ORF">Scep_027125</name>
</gene>
<organism evidence="6 7">
    <name type="scientific">Stephania cephalantha</name>
    <dbReference type="NCBI Taxonomy" id="152367"/>
    <lineage>
        <taxon>Eukaryota</taxon>
        <taxon>Viridiplantae</taxon>
        <taxon>Streptophyta</taxon>
        <taxon>Embryophyta</taxon>
        <taxon>Tracheophyta</taxon>
        <taxon>Spermatophyta</taxon>
        <taxon>Magnoliopsida</taxon>
        <taxon>Ranunculales</taxon>
        <taxon>Menispermaceae</taxon>
        <taxon>Menispermoideae</taxon>
        <taxon>Cissampelideae</taxon>
        <taxon>Stephania</taxon>
    </lineage>
</organism>
<dbReference type="PANTHER" id="PTHR43591">
    <property type="entry name" value="METHYLTRANSFERASE"/>
    <property type="match status" value="1"/>
</dbReference>
<evidence type="ECO:0000259" key="5">
    <source>
        <dbReference type="Pfam" id="PF08241"/>
    </source>
</evidence>
<keyword evidence="7" id="KW-1185">Reference proteome</keyword>
<keyword evidence="2 4" id="KW-0808">Transferase</keyword>
<dbReference type="Pfam" id="PF08241">
    <property type="entry name" value="Methyltransf_11"/>
    <property type="match status" value="1"/>
</dbReference>
<evidence type="ECO:0000256" key="2">
    <source>
        <dbReference type="ARBA" id="ARBA00022679"/>
    </source>
</evidence>
<dbReference type="PANTHER" id="PTHR43591:SF81">
    <property type="entry name" value="MAGNESIUM PROTOPORPHYRIN IX METHYLTRANSFERASE, CHLOROPLASTIC-RELATED"/>
    <property type="match status" value="1"/>
</dbReference>
<keyword evidence="3 4" id="KW-0949">S-adenosyl-L-methionine</keyword>
<evidence type="ECO:0000313" key="6">
    <source>
        <dbReference type="EMBL" id="KAK9095656.1"/>
    </source>
</evidence>
<dbReference type="SUPFAM" id="SSF53335">
    <property type="entry name" value="S-adenosyl-L-methionine-dependent methyltransferases"/>
    <property type="match status" value="1"/>
</dbReference>
<dbReference type="InterPro" id="IPR029063">
    <property type="entry name" value="SAM-dependent_MTases_sf"/>
</dbReference>
<dbReference type="InterPro" id="IPR025774">
    <property type="entry name" value="PiNMT-like"/>
</dbReference>
<evidence type="ECO:0000313" key="7">
    <source>
        <dbReference type="Proteomes" id="UP001419268"/>
    </source>
</evidence>
<dbReference type="GO" id="GO:0032259">
    <property type="term" value="P:methylation"/>
    <property type="evidence" value="ECO:0007669"/>
    <property type="project" value="UniProtKB-UniRule"/>
</dbReference>
<comment type="caution">
    <text evidence="4">Lacks conserved residue(s) required for the propagation of feature annotation.</text>
</comment>
<dbReference type="EMBL" id="JBBNAG010000011">
    <property type="protein sequence ID" value="KAK9095656.1"/>
    <property type="molecule type" value="Genomic_DNA"/>
</dbReference>
<evidence type="ECO:0000256" key="1">
    <source>
        <dbReference type="ARBA" id="ARBA00022603"/>
    </source>
</evidence>
<dbReference type="Proteomes" id="UP001419268">
    <property type="component" value="Unassembled WGS sequence"/>
</dbReference>
<dbReference type="Gene3D" id="3.40.50.150">
    <property type="entry name" value="Vaccinia Virus protein VP39"/>
    <property type="match status" value="1"/>
</dbReference>
<proteinExistence type="inferred from homology"/>
<dbReference type="InterPro" id="IPR013216">
    <property type="entry name" value="Methyltransf_11"/>
</dbReference>
<dbReference type="PROSITE" id="PS51581">
    <property type="entry name" value="SAM_GTMT"/>
    <property type="match status" value="1"/>
</dbReference>
<sequence length="322" mass="35931">MSAALHACSCGSAYLQHFGGEQRRSRGRTIFAPRTCSGKSRRRSARATSAMAAAAEELKKGVAEFYDESSRVWEDIWGDHMHHGFYDPHVVAPSSIDAHRSAQFRMIEEALRFAAVQGSSRYLAKKYEAKCVGISLSPIQVQRAQELTLAQGLADTVSFQVGDALQQPFPDGQFDLVWSMESGEHMPDKMKFVSELVRVAAPGATIIIVTWCHRNLSPDEASLQPHEEELLKKICNAFYLPKWCSAADYVKLLESMSMEDIKSADWSDYVAPFWPAVIRSALTGKGLFSLLRSGNSSIHRSKTSFEFQYDLYASLVYRATVL</sequence>
<name>A0AAP0HT76_9MAGN</name>
<comment type="similarity">
    <text evidence="4">Belongs to the class I-like SAM-binding methyltransferase superfamily. gTMT family.</text>
</comment>
<dbReference type="GO" id="GO:0008757">
    <property type="term" value="F:S-adenosylmethionine-dependent methyltransferase activity"/>
    <property type="evidence" value="ECO:0007669"/>
    <property type="project" value="InterPro"/>
</dbReference>
<feature type="region of interest" description="SAM motif III" evidence="4">
    <location>
        <begin position="199"/>
        <end position="208"/>
    </location>
</feature>
<protein>
    <recommendedName>
        <fullName evidence="5">Methyltransferase type 11 domain-containing protein</fullName>
    </recommendedName>
</protein>
<comment type="caution">
    <text evidence="6">The sequence shown here is derived from an EMBL/GenBank/DDBJ whole genome shotgun (WGS) entry which is preliminary data.</text>
</comment>